<dbReference type="Proteomes" id="UP000007431">
    <property type="component" value="Unassembled WGS sequence"/>
</dbReference>
<keyword evidence="3" id="KW-1185">Reference proteome</keyword>
<feature type="region of interest" description="Disordered" evidence="1">
    <location>
        <begin position="208"/>
        <end position="237"/>
    </location>
</feature>
<evidence type="ECO:0000313" key="3">
    <source>
        <dbReference type="Proteomes" id="UP000007431"/>
    </source>
</evidence>
<dbReference type="AlphaFoldDB" id="D8PUB7"/>
<name>D8PUB7_SCHCM</name>
<gene>
    <name evidence="2" type="ORF">SCHCODRAFT_232053</name>
</gene>
<evidence type="ECO:0000256" key="1">
    <source>
        <dbReference type="SAM" id="MobiDB-lite"/>
    </source>
</evidence>
<sequence length="289" mass="32791">MRGRLFVTPARCVFTNEQLASANGKYRYVFIPCTDAARALQKKFKMQAQTKEDLNDGISPVHNKPFLNGSDQFPVVECLAHPFSVCSHAYNVLHKRSTTLTSQWQVLCGRVVGHWLYGRIKPPGWFLDEPEYGLDDEDLTPSEATGYLLESTRDADESAKLLESGQLPDNHFLKKCAQWALGVPPDAPPPEEDRSRIVYSERRSVRIAKRAPHPYQRPPKSSPPEESSGPLPSPIRKGRHALQTCKRNAIMKPPSWLSRNGRYPTHRFCSNDWAFFRHNVYLASYAGQN</sequence>
<organism evidence="3">
    <name type="scientific">Schizophyllum commune (strain H4-8 / FGSC 9210)</name>
    <name type="common">Split gill fungus</name>
    <dbReference type="NCBI Taxonomy" id="578458"/>
    <lineage>
        <taxon>Eukaryota</taxon>
        <taxon>Fungi</taxon>
        <taxon>Dikarya</taxon>
        <taxon>Basidiomycota</taxon>
        <taxon>Agaricomycotina</taxon>
        <taxon>Agaricomycetes</taxon>
        <taxon>Agaricomycetidae</taxon>
        <taxon>Agaricales</taxon>
        <taxon>Schizophyllaceae</taxon>
        <taxon>Schizophyllum</taxon>
    </lineage>
</organism>
<accession>D8PUB7</accession>
<dbReference type="InParanoid" id="D8PUB7"/>
<proteinExistence type="predicted"/>
<dbReference type="HOGENOM" id="CLU_062489_0_0_1"/>
<dbReference type="EMBL" id="GL377303">
    <property type="protein sequence ID" value="EFJ00690.1"/>
    <property type="molecule type" value="Genomic_DNA"/>
</dbReference>
<protein>
    <submittedName>
        <fullName evidence="2">Uncharacterized protein</fullName>
    </submittedName>
</protein>
<evidence type="ECO:0000313" key="2">
    <source>
        <dbReference type="EMBL" id="EFJ00690.1"/>
    </source>
</evidence>
<dbReference type="VEuPathDB" id="FungiDB:SCHCODRAFT_02743624"/>
<reference evidence="2 3" key="1">
    <citation type="journal article" date="2010" name="Nat. Biotechnol.">
        <title>Genome sequence of the model mushroom Schizophyllum commune.</title>
        <authorList>
            <person name="Ohm R.A."/>
            <person name="de Jong J.F."/>
            <person name="Lugones L.G."/>
            <person name="Aerts A."/>
            <person name="Kothe E."/>
            <person name="Stajich J.E."/>
            <person name="de Vries R.P."/>
            <person name="Record E."/>
            <person name="Levasseur A."/>
            <person name="Baker S.E."/>
            <person name="Bartholomew K.A."/>
            <person name="Coutinho P.M."/>
            <person name="Erdmann S."/>
            <person name="Fowler T.J."/>
            <person name="Gathman A.C."/>
            <person name="Lombard V."/>
            <person name="Henrissat B."/>
            <person name="Knabe N."/>
            <person name="Kuees U."/>
            <person name="Lilly W.W."/>
            <person name="Lindquist E."/>
            <person name="Lucas S."/>
            <person name="Magnuson J.K."/>
            <person name="Piumi F."/>
            <person name="Raudaskoski M."/>
            <person name="Salamov A."/>
            <person name="Schmutz J."/>
            <person name="Schwarze F.W.M.R."/>
            <person name="vanKuyk P.A."/>
            <person name="Horton J.S."/>
            <person name="Grigoriev I.V."/>
            <person name="Woesten H.A.B."/>
        </authorList>
    </citation>
    <scope>NUCLEOTIDE SEQUENCE [LARGE SCALE GENOMIC DNA]</scope>
    <source>
        <strain evidence="3">H4-8 / FGSC 9210</strain>
    </source>
</reference>